<comment type="caution">
    <text evidence="2">The sequence shown here is derived from an EMBL/GenBank/DDBJ whole genome shotgun (WGS) entry which is preliminary data.</text>
</comment>
<feature type="compositionally biased region" description="Basic and acidic residues" evidence="1">
    <location>
        <begin position="704"/>
        <end position="713"/>
    </location>
</feature>
<feature type="compositionally biased region" description="Polar residues" evidence="1">
    <location>
        <begin position="631"/>
        <end position="648"/>
    </location>
</feature>
<dbReference type="GeneID" id="28853451"/>
<evidence type="ECO:0000256" key="1">
    <source>
        <dbReference type="SAM" id="MobiDB-lite"/>
    </source>
</evidence>
<dbReference type="KEGG" id="pchm:VFPPC_11201"/>
<accession>A0A179FB33</accession>
<feature type="compositionally biased region" description="Low complexity" evidence="1">
    <location>
        <begin position="487"/>
        <end position="509"/>
    </location>
</feature>
<feature type="compositionally biased region" description="Polar residues" evidence="1">
    <location>
        <begin position="359"/>
        <end position="377"/>
    </location>
</feature>
<feature type="compositionally biased region" description="Polar residues" evidence="1">
    <location>
        <begin position="454"/>
        <end position="465"/>
    </location>
</feature>
<dbReference type="EMBL" id="LSBJ02000006">
    <property type="protein sequence ID" value="OAQ62745.1"/>
    <property type="molecule type" value="Genomic_DNA"/>
</dbReference>
<protein>
    <submittedName>
        <fullName evidence="2">Uncharacterized protein</fullName>
    </submittedName>
</protein>
<sequence length="727" mass="79800">MTSTQLPPLNFGGGLRISLFAPSVLGPSDDVEAPKAEQERPERKSPEIISPETKKPESIHELEQPTIVEPIEHIEPIQQPPPPQNIPIHPIPALQAAFSESLDEATNGAPGDKLKLRELDAQGRREALIAQDRDDEPFDAKWRFRPGQTQHELTKLISQISFGVYLLLNGMANSNAQVVNILQGHIDEVDEFLEVALEDVAQATDDLNGRIEHLKLPLANIQVFEQLLEDRNFRLEILQGNEKIDHVLTRTNAALKQWDEDIEAGLQSTAAFTSWLNDEEDAAWRTTRPDVADIFDAMKGNTEGWLSAFDDMNDRVQDASNVIVRLSTIINEMEKKAGEVSRRTWANIQPFSIPLLNPNGVNEASATSGNSSRQSQYRPPHQPQPSVHSAAASTTRSVSTAGIDAEDEFPLPGGLPLLPPQRSDLRQTSASPQKSRSKAPTQPDSQPRAETKQPDTASRSPSTSEEPLYVLQPRTYTPQPLSPSPSPVSKAPAAASPKSQKSSQPQSNPLGISSSGMQPGRASIRHRVSQRTNPPEAIQIPPRSVRGPSPAFATPRTTHSNPFDSAYGSDSESITQPAASQVGSELGRSPPTRPGIAHSPRSDHQQYYRPVRASPHSPLQQRPHTAVGARASSQMHMRNQPSALGGMSTLSNVTNAVYDDDAKTQASGARTTGPTLRKKKSAFGWFKKAFSLDEEEKAAFEARKAMQHRDRYYDPNSPKFLDGRRIR</sequence>
<feature type="region of interest" description="Disordered" evidence="1">
    <location>
        <begin position="704"/>
        <end position="727"/>
    </location>
</feature>
<reference evidence="2 3" key="1">
    <citation type="journal article" date="2016" name="PLoS Pathog.">
        <title>Biosynthesis of antibiotic leucinostatins in bio-control fungus Purpureocillium lilacinum and their inhibition on phytophthora revealed by genome mining.</title>
        <authorList>
            <person name="Wang G."/>
            <person name="Liu Z."/>
            <person name="Lin R."/>
            <person name="Li E."/>
            <person name="Mao Z."/>
            <person name="Ling J."/>
            <person name="Yang Y."/>
            <person name="Yin W.B."/>
            <person name="Xie B."/>
        </authorList>
    </citation>
    <scope>NUCLEOTIDE SEQUENCE [LARGE SCALE GENOMIC DNA]</scope>
    <source>
        <strain evidence="2">170</strain>
    </source>
</reference>
<dbReference type="STRING" id="1380566.A0A179FB33"/>
<feature type="compositionally biased region" description="Polar residues" evidence="1">
    <location>
        <begin position="555"/>
        <end position="583"/>
    </location>
</feature>
<dbReference type="Proteomes" id="UP000078397">
    <property type="component" value="Unassembled WGS sequence"/>
</dbReference>
<evidence type="ECO:0000313" key="2">
    <source>
        <dbReference type="EMBL" id="OAQ62745.1"/>
    </source>
</evidence>
<name>A0A179FB33_METCM</name>
<organism evidence="2 3">
    <name type="scientific">Pochonia chlamydosporia 170</name>
    <dbReference type="NCBI Taxonomy" id="1380566"/>
    <lineage>
        <taxon>Eukaryota</taxon>
        <taxon>Fungi</taxon>
        <taxon>Dikarya</taxon>
        <taxon>Ascomycota</taxon>
        <taxon>Pezizomycotina</taxon>
        <taxon>Sordariomycetes</taxon>
        <taxon>Hypocreomycetidae</taxon>
        <taxon>Hypocreales</taxon>
        <taxon>Clavicipitaceae</taxon>
        <taxon>Pochonia</taxon>
    </lineage>
</organism>
<evidence type="ECO:0000313" key="3">
    <source>
        <dbReference type="Proteomes" id="UP000078397"/>
    </source>
</evidence>
<feature type="region of interest" description="Disordered" evidence="1">
    <location>
        <begin position="22"/>
        <end position="63"/>
    </location>
</feature>
<feature type="compositionally biased region" description="Basic and acidic residues" evidence="1">
    <location>
        <begin position="32"/>
        <end position="63"/>
    </location>
</feature>
<gene>
    <name evidence="2" type="ORF">VFPPC_11201</name>
</gene>
<dbReference type="AlphaFoldDB" id="A0A179FB33"/>
<dbReference type="OrthoDB" id="5389734at2759"/>
<feature type="compositionally biased region" description="Polar residues" evidence="1">
    <location>
        <begin position="426"/>
        <end position="445"/>
    </location>
</feature>
<feature type="compositionally biased region" description="Low complexity" evidence="1">
    <location>
        <begin position="389"/>
        <end position="401"/>
    </location>
</feature>
<dbReference type="RefSeq" id="XP_018140325.1">
    <property type="nucleotide sequence ID" value="XM_018289457.1"/>
</dbReference>
<feature type="region of interest" description="Disordered" evidence="1">
    <location>
        <begin position="353"/>
        <end position="648"/>
    </location>
</feature>
<keyword evidence="3" id="KW-1185">Reference proteome</keyword>
<proteinExistence type="predicted"/>